<dbReference type="EMBL" id="JBHMAA010000013">
    <property type="protein sequence ID" value="MFB9949427.1"/>
    <property type="molecule type" value="Genomic_DNA"/>
</dbReference>
<evidence type="ECO:0000313" key="1">
    <source>
        <dbReference type="EMBL" id="MFB9949427.1"/>
    </source>
</evidence>
<gene>
    <name evidence="1" type="ORF">ACFFP0_11240</name>
</gene>
<reference evidence="1 2" key="1">
    <citation type="submission" date="2024-09" db="EMBL/GenBank/DDBJ databases">
        <authorList>
            <person name="Sun Q."/>
            <person name="Mori K."/>
        </authorList>
    </citation>
    <scope>NUCLEOTIDE SEQUENCE [LARGE SCALE GENOMIC DNA]</scope>
    <source>
        <strain evidence="1 2">TBRC 4938</strain>
    </source>
</reference>
<organism evidence="1 2">
    <name type="scientific">Rhizobium puerariae</name>
    <dbReference type="NCBI Taxonomy" id="1585791"/>
    <lineage>
        <taxon>Bacteria</taxon>
        <taxon>Pseudomonadati</taxon>
        <taxon>Pseudomonadota</taxon>
        <taxon>Alphaproteobacteria</taxon>
        <taxon>Hyphomicrobiales</taxon>
        <taxon>Rhizobiaceae</taxon>
        <taxon>Rhizobium/Agrobacterium group</taxon>
        <taxon>Rhizobium</taxon>
    </lineage>
</organism>
<name>A0ABV6AFN4_9HYPH</name>
<evidence type="ECO:0000313" key="2">
    <source>
        <dbReference type="Proteomes" id="UP001589692"/>
    </source>
</evidence>
<dbReference type="Gene3D" id="3.40.50.300">
    <property type="entry name" value="P-loop containing nucleotide triphosphate hydrolases"/>
    <property type="match status" value="1"/>
</dbReference>
<keyword evidence="2" id="KW-1185">Reference proteome</keyword>
<dbReference type="SUPFAM" id="SSF52540">
    <property type="entry name" value="P-loop containing nucleoside triphosphate hydrolases"/>
    <property type="match status" value="1"/>
</dbReference>
<accession>A0ABV6AFN4</accession>
<comment type="caution">
    <text evidence="1">The sequence shown here is derived from an EMBL/GenBank/DDBJ whole genome shotgun (WGS) entry which is preliminary data.</text>
</comment>
<protein>
    <submittedName>
        <fullName evidence="1">AAA family ATPase</fullName>
    </submittedName>
</protein>
<dbReference type="RefSeq" id="WP_377260413.1">
    <property type="nucleotide sequence ID" value="NZ_JBHMAA010000013.1"/>
</dbReference>
<dbReference type="Pfam" id="PF13671">
    <property type="entry name" value="AAA_33"/>
    <property type="match status" value="1"/>
</dbReference>
<sequence>MAMNEQPLLVLVSGLPGSGKTTLAQKLETELGAIRMSPDEWMTAFAIDLYDSDRRERIESFQLGLALKLLERGQAVIIEWGTWSRSERDALRIAAQRSGARVHLHFLHASADILFERLQKRGMENPPIPYGDVLKWFDVIEIPSEDEVALYDHAAVGV</sequence>
<dbReference type="Proteomes" id="UP001589692">
    <property type="component" value="Unassembled WGS sequence"/>
</dbReference>
<proteinExistence type="predicted"/>
<dbReference type="InterPro" id="IPR027417">
    <property type="entry name" value="P-loop_NTPase"/>
</dbReference>